<reference evidence="3 4" key="1">
    <citation type="submission" date="2018-05" db="EMBL/GenBank/DDBJ databases">
        <title>Complete genome sequence of Megasphaera sp. AJH120T, isolated from the ceca of a chicken.</title>
        <authorList>
            <person name="Maki J."/>
            <person name="Looft T."/>
        </authorList>
    </citation>
    <scope>NUCLEOTIDE SEQUENCE [LARGE SCALE GENOMIC DNA]</scope>
    <source>
        <strain evidence="3 4">AJH120</strain>
    </source>
</reference>
<dbReference type="InterPro" id="IPR000326">
    <property type="entry name" value="PAP2/HPO"/>
</dbReference>
<accession>A0A346AZ87</accession>
<dbReference type="SUPFAM" id="SSF48317">
    <property type="entry name" value="Acid phosphatase/Vanadium-dependent haloperoxidase"/>
    <property type="match status" value="1"/>
</dbReference>
<keyword evidence="1" id="KW-0472">Membrane</keyword>
<dbReference type="InterPro" id="IPR036938">
    <property type="entry name" value="PAP2/HPO_sf"/>
</dbReference>
<feature type="domain" description="Phosphatidic acid phosphatase type 2/haloperoxidase" evidence="2">
    <location>
        <begin position="58"/>
        <end position="166"/>
    </location>
</feature>
<dbReference type="Gene3D" id="1.20.144.10">
    <property type="entry name" value="Phosphatidic acid phosphatase type 2/haloperoxidase"/>
    <property type="match status" value="1"/>
</dbReference>
<dbReference type="PANTHER" id="PTHR14969:SF13">
    <property type="entry name" value="AT30094P"/>
    <property type="match status" value="1"/>
</dbReference>
<dbReference type="EMBL" id="CP029462">
    <property type="protein sequence ID" value="AXL21180.1"/>
    <property type="molecule type" value="Genomic_DNA"/>
</dbReference>
<sequence length="196" mass="22088">MIRFIFLCLGRLLVYRRAVLMAFAWIARFGYLAYVLYGLVEWFRPGRMAGTLYRRRTLLYCLFSVGLGSAASFVIGRIWSRPRPFVRHRGISSLIPHKENASFPSNHAMNSMAVALMLLSRKNWMGFPFLAGSVVLGASRVVCRLHYVSDVVGGFAIGAVSAWAIRRSAAAKEAATYVLWLYDGLAGAMAAWRRRW</sequence>
<keyword evidence="1" id="KW-0812">Transmembrane</keyword>
<evidence type="ECO:0000313" key="3">
    <source>
        <dbReference type="EMBL" id="AXL21180.1"/>
    </source>
</evidence>
<dbReference type="RefSeq" id="WP_087478648.1">
    <property type="nucleotide sequence ID" value="NZ_CP029462.1"/>
</dbReference>
<keyword evidence="1" id="KW-1133">Transmembrane helix</keyword>
<dbReference type="PANTHER" id="PTHR14969">
    <property type="entry name" value="SPHINGOSINE-1-PHOSPHATE PHOSPHOHYDROLASE"/>
    <property type="match status" value="1"/>
</dbReference>
<feature type="transmembrane region" description="Helical" evidence="1">
    <location>
        <begin position="57"/>
        <end position="79"/>
    </location>
</feature>
<organism evidence="3 4">
    <name type="scientific">Megasphaera stantonii</name>
    <dbReference type="NCBI Taxonomy" id="2144175"/>
    <lineage>
        <taxon>Bacteria</taxon>
        <taxon>Bacillati</taxon>
        <taxon>Bacillota</taxon>
        <taxon>Negativicutes</taxon>
        <taxon>Veillonellales</taxon>
        <taxon>Veillonellaceae</taxon>
        <taxon>Megasphaera</taxon>
    </lineage>
</organism>
<dbReference type="OrthoDB" id="9789113at2"/>
<name>A0A346AZ87_9FIRM</name>
<evidence type="ECO:0000256" key="1">
    <source>
        <dbReference type="SAM" id="Phobius"/>
    </source>
</evidence>
<evidence type="ECO:0000313" key="4">
    <source>
        <dbReference type="Proteomes" id="UP000254337"/>
    </source>
</evidence>
<gene>
    <name evidence="3" type="ORF">DKB62_06205</name>
</gene>
<feature type="transmembrane region" description="Helical" evidence="1">
    <location>
        <begin position="12"/>
        <end position="37"/>
    </location>
</feature>
<protein>
    <submittedName>
        <fullName evidence="3">Phosphatase PAP2 family protein</fullName>
    </submittedName>
</protein>
<proteinExistence type="predicted"/>
<keyword evidence="4" id="KW-1185">Reference proteome</keyword>
<evidence type="ECO:0000259" key="2">
    <source>
        <dbReference type="SMART" id="SM00014"/>
    </source>
</evidence>
<dbReference type="KEGG" id="meg:DKB62_06205"/>
<dbReference type="Proteomes" id="UP000254337">
    <property type="component" value="Chromosome"/>
</dbReference>
<dbReference type="Pfam" id="PF01569">
    <property type="entry name" value="PAP2"/>
    <property type="match status" value="1"/>
</dbReference>
<dbReference type="SMART" id="SM00014">
    <property type="entry name" value="acidPPc"/>
    <property type="match status" value="1"/>
</dbReference>
<dbReference type="AlphaFoldDB" id="A0A346AZ87"/>